<dbReference type="RefSeq" id="WP_216937617.1">
    <property type="nucleotide sequence ID" value="NZ_CP077062.1"/>
</dbReference>
<protein>
    <submittedName>
        <fullName evidence="1">SRPBCC family protein</fullName>
    </submittedName>
</protein>
<accession>A0A975SVD0</accession>
<sequence length="153" mass="16570">MPPPLPISAAVEIDAPPERVWSVVGDVTRMPEWSPELRRLRVLGSEPVRVGSRMLGLNRRGWVAWPTTSVVTRLEPGRAVAWRTRESGASWTYELEATAAGTRLTGRRDLPAFLLGTTVLGPVIGGAAGHDRELADGIRTTLGRIKRTVEAAG</sequence>
<dbReference type="Pfam" id="PF10604">
    <property type="entry name" value="Polyketide_cyc2"/>
    <property type="match status" value="1"/>
</dbReference>
<organism evidence="1 2">
    <name type="scientific">Nocardioides panacis</name>
    <dbReference type="NCBI Taxonomy" id="2849501"/>
    <lineage>
        <taxon>Bacteria</taxon>
        <taxon>Bacillati</taxon>
        <taxon>Actinomycetota</taxon>
        <taxon>Actinomycetes</taxon>
        <taxon>Propionibacteriales</taxon>
        <taxon>Nocardioidaceae</taxon>
        <taxon>Nocardioides</taxon>
    </lineage>
</organism>
<dbReference type="EMBL" id="CP077062">
    <property type="protein sequence ID" value="QWZ06595.1"/>
    <property type="molecule type" value="Genomic_DNA"/>
</dbReference>
<dbReference type="KEGG" id="nps:KRR39_13570"/>
<dbReference type="Proteomes" id="UP000683575">
    <property type="component" value="Chromosome"/>
</dbReference>
<evidence type="ECO:0000313" key="2">
    <source>
        <dbReference type="Proteomes" id="UP000683575"/>
    </source>
</evidence>
<keyword evidence="2" id="KW-1185">Reference proteome</keyword>
<reference evidence="1" key="1">
    <citation type="submission" date="2021-06" db="EMBL/GenBank/DDBJ databases">
        <title>Complete genome sequence of Nocardioides sp. G188.</title>
        <authorList>
            <person name="Im W.-T."/>
        </authorList>
    </citation>
    <scope>NUCLEOTIDE SEQUENCE</scope>
    <source>
        <strain evidence="1">G188</strain>
    </source>
</reference>
<evidence type="ECO:0000313" key="1">
    <source>
        <dbReference type="EMBL" id="QWZ06595.1"/>
    </source>
</evidence>
<dbReference type="AlphaFoldDB" id="A0A975SVD0"/>
<gene>
    <name evidence="1" type="ORF">KRR39_13570</name>
</gene>
<name>A0A975SVD0_9ACTN</name>
<proteinExistence type="predicted"/>
<dbReference type="CDD" id="cd07812">
    <property type="entry name" value="SRPBCC"/>
    <property type="match status" value="1"/>
</dbReference>
<dbReference type="InterPro" id="IPR019587">
    <property type="entry name" value="Polyketide_cyclase/dehydratase"/>
</dbReference>